<accession>A0A699ZFQ4</accession>
<dbReference type="GO" id="GO:0005634">
    <property type="term" value="C:nucleus"/>
    <property type="evidence" value="ECO:0007669"/>
    <property type="project" value="TreeGrafter"/>
</dbReference>
<evidence type="ECO:0000313" key="3">
    <source>
        <dbReference type="EMBL" id="GFH21041.1"/>
    </source>
</evidence>
<name>A0A699ZFQ4_HAELA</name>
<dbReference type="InterPro" id="IPR041412">
    <property type="entry name" value="Xrn1_helical"/>
</dbReference>
<dbReference type="InterPro" id="IPR027073">
    <property type="entry name" value="5_3_exoribonuclease"/>
</dbReference>
<dbReference type="PANTHER" id="PTHR12341">
    <property type="entry name" value="5'-&gt;3' EXORIBONUCLEASE"/>
    <property type="match status" value="1"/>
</dbReference>
<evidence type="ECO:0000259" key="1">
    <source>
        <dbReference type="Pfam" id="PF17846"/>
    </source>
</evidence>
<dbReference type="AlphaFoldDB" id="A0A699ZFQ4"/>
<dbReference type="Pfam" id="PF17846">
    <property type="entry name" value="XRN_M"/>
    <property type="match status" value="1"/>
</dbReference>
<feature type="domain" description="5'-3' exoribonuclease 1 D1" evidence="2">
    <location>
        <begin position="117"/>
        <end position="253"/>
    </location>
</feature>
<dbReference type="GO" id="GO:0000956">
    <property type="term" value="P:nuclear-transcribed mRNA catabolic process"/>
    <property type="evidence" value="ECO:0007669"/>
    <property type="project" value="TreeGrafter"/>
</dbReference>
<feature type="domain" description="Xrn1 helical" evidence="1">
    <location>
        <begin position="8"/>
        <end position="44"/>
    </location>
</feature>
<keyword evidence="4" id="KW-1185">Reference proteome</keyword>
<proteinExistence type="predicted"/>
<dbReference type="EMBL" id="BLLF01001750">
    <property type="protein sequence ID" value="GFH21041.1"/>
    <property type="molecule type" value="Genomic_DNA"/>
</dbReference>
<dbReference type="PANTHER" id="PTHR12341:SF7">
    <property type="entry name" value="5'-3' EXORIBONUCLEASE 1"/>
    <property type="match status" value="1"/>
</dbReference>
<dbReference type="Pfam" id="PF18332">
    <property type="entry name" value="XRN1_D1"/>
    <property type="match status" value="1"/>
</dbReference>
<comment type="caution">
    <text evidence="3">The sequence shown here is derived from an EMBL/GenBank/DDBJ whole genome shotgun (WGS) entry which is preliminary data.</text>
</comment>
<reference evidence="3 4" key="1">
    <citation type="submission" date="2020-02" db="EMBL/GenBank/DDBJ databases">
        <title>Draft genome sequence of Haematococcus lacustris strain NIES-144.</title>
        <authorList>
            <person name="Morimoto D."/>
            <person name="Nakagawa S."/>
            <person name="Yoshida T."/>
            <person name="Sawayama S."/>
        </authorList>
    </citation>
    <scope>NUCLEOTIDE SEQUENCE [LARGE SCALE GENOMIC DNA]</scope>
    <source>
        <strain evidence="3 4">NIES-144</strain>
    </source>
</reference>
<dbReference type="Gene3D" id="2.170.260.40">
    <property type="match status" value="1"/>
</dbReference>
<gene>
    <name evidence="3" type="ORF">HaLaN_18267</name>
</gene>
<organism evidence="3 4">
    <name type="scientific">Haematococcus lacustris</name>
    <name type="common">Green alga</name>
    <name type="synonym">Haematococcus pluvialis</name>
    <dbReference type="NCBI Taxonomy" id="44745"/>
    <lineage>
        <taxon>Eukaryota</taxon>
        <taxon>Viridiplantae</taxon>
        <taxon>Chlorophyta</taxon>
        <taxon>core chlorophytes</taxon>
        <taxon>Chlorophyceae</taxon>
        <taxon>CS clade</taxon>
        <taxon>Chlamydomonadales</taxon>
        <taxon>Haematococcaceae</taxon>
        <taxon>Haematococcus</taxon>
    </lineage>
</organism>
<protein>
    <submittedName>
        <fullName evidence="3">5'-3' exoribonuclease 1</fullName>
    </submittedName>
</protein>
<dbReference type="Proteomes" id="UP000485058">
    <property type="component" value="Unassembled WGS sequence"/>
</dbReference>
<evidence type="ECO:0000313" key="4">
    <source>
        <dbReference type="Proteomes" id="UP000485058"/>
    </source>
</evidence>
<sequence>MQGLGAAKERWYTEKLGARSPEERRAVVDSYLQGLHWVLEYYYSVGPSQLSSDELARNELGGILVFTALDDSQEKEFCKTTMAQVFSDVIHPKSKLVTRPMPPPLPVGDRGFEPLICPGTTTGLYAPHGYPSLKSLTVRPELRMAGINVLGTASRKESLLLVLRDLRAALGGRTINTGDIAKSLLNTRCYVNWPYLQEARIERVSDAKEIWYATGHAHQAKTWQSQEAAKWSADAGQVCKGFVKNLDGTINKLYSTDEVKFPVQVISVEGKGG</sequence>
<evidence type="ECO:0000259" key="2">
    <source>
        <dbReference type="Pfam" id="PF18332"/>
    </source>
</evidence>
<dbReference type="InterPro" id="IPR047007">
    <property type="entry name" value="XRN1_D1_sf"/>
</dbReference>
<dbReference type="GO" id="GO:0003723">
    <property type="term" value="F:RNA binding"/>
    <property type="evidence" value="ECO:0007669"/>
    <property type="project" value="TreeGrafter"/>
</dbReference>
<dbReference type="InterPro" id="IPR040992">
    <property type="entry name" value="XRN1_D1"/>
</dbReference>
<dbReference type="GO" id="GO:0004534">
    <property type="term" value="F:5'-3' RNA exonuclease activity"/>
    <property type="evidence" value="ECO:0007669"/>
    <property type="project" value="TreeGrafter"/>
</dbReference>